<dbReference type="PROSITE" id="PS51273">
    <property type="entry name" value="GATASE_TYPE_1"/>
    <property type="match status" value="1"/>
</dbReference>
<evidence type="ECO:0000256" key="1">
    <source>
        <dbReference type="SAM" id="Phobius"/>
    </source>
</evidence>
<evidence type="ECO:0000259" key="2">
    <source>
        <dbReference type="Pfam" id="PF09825"/>
    </source>
</evidence>
<dbReference type="InterPro" id="IPR029062">
    <property type="entry name" value="Class_I_gatase-like"/>
</dbReference>
<proteinExistence type="predicted"/>
<accession>X1UU01</accession>
<feature type="transmembrane region" description="Helical" evidence="1">
    <location>
        <begin position="12"/>
        <end position="31"/>
    </location>
</feature>
<feature type="non-terminal residue" evidence="3">
    <location>
        <position position="142"/>
    </location>
</feature>
<dbReference type="InterPro" id="IPR019197">
    <property type="entry name" value="Biotin-prot_ligase_N"/>
</dbReference>
<name>X1UU01_9ZZZZ</name>
<sequence length="142" mass="15234">MTDESKSWLNKNVITLSLIIAAIVTSAYLFLNTKSARADNPDVKVYDSSEFCDDLRGIRVALLKWPGAILPAMKKMFEWMNCTVMMVSANDIKNGCLDNFDVLVCPGGSGSPFGELGLEGTLKIQDFISGGGGYIGICAGAL</sequence>
<keyword evidence="1" id="KW-0812">Transmembrane</keyword>
<organism evidence="3">
    <name type="scientific">marine sediment metagenome</name>
    <dbReference type="NCBI Taxonomy" id="412755"/>
    <lineage>
        <taxon>unclassified sequences</taxon>
        <taxon>metagenomes</taxon>
        <taxon>ecological metagenomes</taxon>
    </lineage>
</organism>
<keyword evidence="1" id="KW-1133">Transmembrane helix</keyword>
<dbReference type="Pfam" id="PF09825">
    <property type="entry name" value="BPL_N"/>
    <property type="match status" value="1"/>
</dbReference>
<keyword evidence="1" id="KW-0472">Membrane</keyword>
<comment type="caution">
    <text evidence="3">The sequence shown here is derived from an EMBL/GenBank/DDBJ whole genome shotgun (WGS) entry which is preliminary data.</text>
</comment>
<evidence type="ECO:0000313" key="3">
    <source>
        <dbReference type="EMBL" id="GAJ07082.1"/>
    </source>
</evidence>
<dbReference type="SUPFAM" id="SSF52317">
    <property type="entry name" value="Class I glutamine amidotransferase-like"/>
    <property type="match status" value="1"/>
</dbReference>
<protein>
    <recommendedName>
        <fullName evidence="2">Biotin-protein ligase N-terminal domain-containing protein</fullName>
    </recommendedName>
</protein>
<dbReference type="EMBL" id="BARW01034499">
    <property type="protein sequence ID" value="GAJ07082.1"/>
    <property type="molecule type" value="Genomic_DNA"/>
</dbReference>
<dbReference type="AlphaFoldDB" id="X1UU01"/>
<feature type="domain" description="Biotin-protein ligase N-terminal" evidence="2">
    <location>
        <begin position="82"/>
        <end position="141"/>
    </location>
</feature>
<reference evidence="3" key="1">
    <citation type="journal article" date="2014" name="Front. Microbiol.">
        <title>High frequency of phylogenetically diverse reductive dehalogenase-homologous genes in deep subseafloor sedimentary metagenomes.</title>
        <authorList>
            <person name="Kawai M."/>
            <person name="Futagami T."/>
            <person name="Toyoda A."/>
            <person name="Takaki Y."/>
            <person name="Nishi S."/>
            <person name="Hori S."/>
            <person name="Arai W."/>
            <person name="Tsubouchi T."/>
            <person name="Morono Y."/>
            <person name="Uchiyama I."/>
            <person name="Ito T."/>
            <person name="Fujiyama A."/>
            <person name="Inagaki F."/>
            <person name="Takami H."/>
        </authorList>
    </citation>
    <scope>NUCLEOTIDE SEQUENCE</scope>
    <source>
        <strain evidence="3">Expedition CK06-06</strain>
    </source>
</reference>
<gene>
    <name evidence="3" type="ORF">S12H4_54057</name>
</gene>